<dbReference type="SUPFAM" id="SSF51905">
    <property type="entry name" value="FAD/NAD(P)-binding domain"/>
    <property type="match status" value="1"/>
</dbReference>
<dbReference type="Pfam" id="PF05199">
    <property type="entry name" value="GMC_oxred_C"/>
    <property type="match status" value="1"/>
</dbReference>
<keyword evidence="2" id="KW-0285">Flavoprotein</keyword>
<dbReference type="EMBL" id="JRYO01000166">
    <property type="protein sequence ID" value="KHE91877.1"/>
    <property type="molecule type" value="Genomic_DNA"/>
</dbReference>
<keyword evidence="3" id="KW-0274">FAD</keyword>
<evidence type="ECO:0000256" key="4">
    <source>
        <dbReference type="ARBA" id="ARBA00023002"/>
    </source>
</evidence>
<dbReference type="Gene3D" id="3.50.50.60">
    <property type="entry name" value="FAD/NAD(P)-binding domain"/>
    <property type="match status" value="1"/>
</dbReference>
<reference evidence="6 7" key="1">
    <citation type="submission" date="2014-10" db="EMBL/GenBank/DDBJ databases">
        <title>Draft genome of anammox bacterium scalindua brodae, obtained using differential coverage binning of sequence data from two enrichment reactors.</title>
        <authorList>
            <person name="Speth D.R."/>
            <person name="Russ L."/>
            <person name="Kartal B."/>
            <person name="Op den Camp H.J."/>
            <person name="Dutilh B.E."/>
            <person name="Jetten M.S."/>
        </authorList>
    </citation>
    <scope>NUCLEOTIDE SEQUENCE [LARGE SCALE GENOMIC DNA]</scope>
    <source>
        <strain evidence="6">RU1</strain>
    </source>
</reference>
<evidence type="ECO:0000256" key="1">
    <source>
        <dbReference type="ARBA" id="ARBA00010790"/>
    </source>
</evidence>
<feature type="domain" description="Glucose-methanol-choline oxidoreductase C-terminal" evidence="5">
    <location>
        <begin position="52"/>
        <end position="103"/>
    </location>
</feature>
<gene>
    <name evidence="6" type="ORF">SCABRO_02373</name>
</gene>
<dbReference type="InterPro" id="IPR036188">
    <property type="entry name" value="FAD/NAD-bd_sf"/>
</dbReference>
<accession>A0A0B0EFK5</accession>
<evidence type="ECO:0000256" key="2">
    <source>
        <dbReference type="ARBA" id="ARBA00022630"/>
    </source>
</evidence>
<dbReference type="GO" id="GO:0016614">
    <property type="term" value="F:oxidoreductase activity, acting on CH-OH group of donors"/>
    <property type="evidence" value="ECO:0007669"/>
    <property type="project" value="InterPro"/>
</dbReference>
<keyword evidence="4" id="KW-0560">Oxidoreductase</keyword>
<dbReference type="PATRIC" id="fig|237368.3.peg.2560"/>
<evidence type="ECO:0000313" key="6">
    <source>
        <dbReference type="EMBL" id="KHE91877.1"/>
    </source>
</evidence>
<name>A0A0B0EFK5_9BACT</name>
<dbReference type="InterPro" id="IPR007867">
    <property type="entry name" value="GMC_OxRtase_C"/>
</dbReference>
<dbReference type="eggNOG" id="COG2303">
    <property type="taxonomic scope" value="Bacteria"/>
</dbReference>
<evidence type="ECO:0000313" key="7">
    <source>
        <dbReference type="Proteomes" id="UP000030652"/>
    </source>
</evidence>
<dbReference type="PANTHER" id="PTHR46056:SF12">
    <property type="entry name" value="LONG-CHAIN-ALCOHOL OXIDASE"/>
    <property type="match status" value="1"/>
</dbReference>
<protein>
    <submittedName>
        <fullName evidence="6">Putative oxidoreductase</fullName>
    </submittedName>
</protein>
<evidence type="ECO:0000256" key="3">
    <source>
        <dbReference type="ARBA" id="ARBA00022827"/>
    </source>
</evidence>
<organism evidence="6 7">
    <name type="scientific">Candidatus Scalindua brodae</name>
    <dbReference type="NCBI Taxonomy" id="237368"/>
    <lineage>
        <taxon>Bacteria</taxon>
        <taxon>Pseudomonadati</taxon>
        <taxon>Planctomycetota</taxon>
        <taxon>Candidatus Brocadiia</taxon>
        <taxon>Candidatus Brocadiales</taxon>
        <taxon>Candidatus Scalinduaceae</taxon>
        <taxon>Candidatus Scalindua</taxon>
    </lineage>
</organism>
<dbReference type="AlphaFoldDB" id="A0A0B0EFK5"/>
<sequence>MGVSRIPGKVGYHSHDIMVGKYLAEKANNVLRALDLTNIHSSVSGTAPANLVAGGCRFGKDPEKSVLDPDCRVHDIDNLYVTDGSFIPTGGSVPYTWTIYANAFRVADKIVKHLGG</sequence>
<dbReference type="Proteomes" id="UP000030652">
    <property type="component" value="Unassembled WGS sequence"/>
</dbReference>
<evidence type="ECO:0000259" key="5">
    <source>
        <dbReference type="Pfam" id="PF05199"/>
    </source>
</evidence>
<proteinExistence type="inferred from homology"/>
<comment type="caution">
    <text evidence="6">The sequence shown here is derived from an EMBL/GenBank/DDBJ whole genome shotgun (WGS) entry which is preliminary data.</text>
</comment>
<dbReference type="PANTHER" id="PTHR46056">
    <property type="entry name" value="LONG-CHAIN-ALCOHOL OXIDASE"/>
    <property type="match status" value="1"/>
</dbReference>
<comment type="similarity">
    <text evidence="1">Belongs to the GMC oxidoreductase family.</text>
</comment>